<sequence>MAAVVEQNGPWTAHDILLAEGISTMGKGLHQQWRVDWLRNFIEENSAISIKLLRILDLACLEGLFAIEFARLGAETVGIEIRDLHLAKAEFARRVLGFENCQFHRGDVRNIPDHVGEFDVIICAGILYHLDFPDCVRFLKEMAARSRDLVIIDSHFAYDHIRESVLPLSDMRTYEYEGQQYRGRQIIEHAEHVTPEQKAKVHVWASIDNNVSVWLDERDVVRIMDESGFRLVANKLPSGSSTQDRPTLVFKRVPQTQA</sequence>
<evidence type="ECO:0000259" key="1">
    <source>
        <dbReference type="Pfam" id="PF13847"/>
    </source>
</evidence>
<organism evidence="3 4">
    <name type="scientific">Azospirillum brasilense</name>
    <dbReference type="NCBI Taxonomy" id="192"/>
    <lineage>
        <taxon>Bacteria</taxon>
        <taxon>Pseudomonadati</taxon>
        <taxon>Pseudomonadota</taxon>
        <taxon>Alphaproteobacteria</taxon>
        <taxon>Rhodospirillales</taxon>
        <taxon>Azospirillaceae</taxon>
        <taxon>Azospirillum</taxon>
    </lineage>
</organism>
<dbReference type="Gene3D" id="3.40.50.150">
    <property type="entry name" value="Vaccinia Virus protein VP39"/>
    <property type="match status" value="1"/>
</dbReference>
<evidence type="ECO:0000313" key="4">
    <source>
        <dbReference type="Proteomes" id="UP000298774"/>
    </source>
</evidence>
<name>A0A4D8QVW4_AZOBR</name>
<keyword evidence="3" id="KW-0489">Methyltransferase</keyword>
<accession>A0A4D8QVW4</accession>
<gene>
    <name evidence="2" type="ORF">D3868_32030</name>
    <name evidence="3" type="ORF">D3868_32565</name>
</gene>
<reference evidence="3 4" key="1">
    <citation type="submission" date="2018-09" db="EMBL/GenBank/DDBJ databases">
        <title>Whole genome based analysis of evolution and adaptive divergence in Indian and Brazilian strains of Azospirillum brasilense.</title>
        <authorList>
            <person name="Singh C."/>
            <person name="Tripathi A.K."/>
        </authorList>
    </citation>
    <scope>NUCLEOTIDE SEQUENCE [LARGE SCALE GENOMIC DNA]</scope>
    <source>
        <strain evidence="3 4">MTCC4038</strain>
        <plasmid evidence="3 4">p5</plasmid>
    </source>
</reference>
<dbReference type="GO" id="GO:0032259">
    <property type="term" value="P:methylation"/>
    <property type="evidence" value="ECO:0007669"/>
    <property type="project" value="UniProtKB-KW"/>
</dbReference>
<evidence type="ECO:0000313" key="3">
    <source>
        <dbReference type="EMBL" id="QCO13741.1"/>
    </source>
</evidence>
<geneLocation type="plasmid" evidence="3 4">
    <name>p5</name>
</geneLocation>
<dbReference type="EMBL" id="CP032344">
    <property type="protein sequence ID" value="QCO13741.1"/>
    <property type="molecule type" value="Genomic_DNA"/>
</dbReference>
<dbReference type="Proteomes" id="UP000298774">
    <property type="component" value="Plasmid p5"/>
</dbReference>
<protein>
    <submittedName>
        <fullName evidence="3">Class I SAM-dependent methyltransferase</fullName>
    </submittedName>
</protein>
<dbReference type="CDD" id="cd02440">
    <property type="entry name" value="AdoMet_MTases"/>
    <property type="match status" value="1"/>
</dbReference>
<dbReference type="SUPFAM" id="SSF53335">
    <property type="entry name" value="S-adenosyl-L-methionine-dependent methyltransferases"/>
    <property type="match status" value="1"/>
</dbReference>
<feature type="domain" description="Methyltransferase" evidence="1">
    <location>
        <begin position="53"/>
        <end position="143"/>
    </location>
</feature>
<dbReference type="InterPro" id="IPR025714">
    <property type="entry name" value="Methyltranfer_dom"/>
</dbReference>
<dbReference type="AlphaFoldDB" id="A0A4D8QVW4"/>
<dbReference type="Pfam" id="PF13847">
    <property type="entry name" value="Methyltransf_31"/>
    <property type="match status" value="1"/>
</dbReference>
<keyword evidence="3" id="KW-0808">Transferase</keyword>
<dbReference type="InterPro" id="IPR029063">
    <property type="entry name" value="SAM-dependent_MTases_sf"/>
</dbReference>
<proteinExistence type="predicted"/>
<dbReference type="GO" id="GO:0008168">
    <property type="term" value="F:methyltransferase activity"/>
    <property type="evidence" value="ECO:0007669"/>
    <property type="project" value="UniProtKB-KW"/>
</dbReference>
<dbReference type="EMBL" id="CP032344">
    <property type="protein sequence ID" value="QCO13649.1"/>
    <property type="molecule type" value="Genomic_DNA"/>
</dbReference>
<evidence type="ECO:0000313" key="2">
    <source>
        <dbReference type="EMBL" id="QCO13649.1"/>
    </source>
</evidence>
<keyword evidence="3" id="KW-0614">Plasmid</keyword>